<evidence type="ECO:0000313" key="2">
    <source>
        <dbReference type="EMBL" id="OMD45324.1"/>
    </source>
</evidence>
<proteinExistence type="predicted"/>
<protein>
    <recommendedName>
        <fullName evidence="1">Aminoglycoside phosphotransferase domain-containing protein</fullName>
    </recommendedName>
</protein>
<gene>
    <name evidence="2" type="ORF">BSK56_19555</name>
</gene>
<name>A0ABX3H4J1_PAEBO</name>
<dbReference type="RefSeq" id="WP_076112393.1">
    <property type="nucleotide sequence ID" value="NZ_MPTB01000026.1"/>
</dbReference>
<dbReference type="Proteomes" id="UP000187412">
    <property type="component" value="Unassembled WGS sequence"/>
</dbReference>
<feature type="domain" description="Aminoglycoside phosphotransferase" evidence="1">
    <location>
        <begin position="35"/>
        <end position="217"/>
    </location>
</feature>
<accession>A0ABX3H4J1</accession>
<comment type="caution">
    <text evidence="2">The sequence shown here is derived from an EMBL/GenBank/DDBJ whole genome shotgun (WGS) entry which is preliminary data.</text>
</comment>
<reference evidence="2 3" key="1">
    <citation type="submission" date="2016-10" db="EMBL/GenBank/DDBJ databases">
        <title>Paenibacillus species isolates.</title>
        <authorList>
            <person name="Beno S.M."/>
        </authorList>
    </citation>
    <scope>NUCLEOTIDE SEQUENCE [LARGE SCALE GENOMIC DNA]</scope>
    <source>
        <strain evidence="2 3">FSL H7-0744</strain>
    </source>
</reference>
<evidence type="ECO:0000313" key="3">
    <source>
        <dbReference type="Proteomes" id="UP000187412"/>
    </source>
</evidence>
<dbReference type="SUPFAM" id="SSF56112">
    <property type="entry name" value="Protein kinase-like (PK-like)"/>
    <property type="match status" value="1"/>
</dbReference>
<sequence>MTLRPDIQAIVDTLQDLGVIEQNSQVNEEMKGTTDGLVYILTVNKEAKYVLKVDRPQSISCAELLLATYPGSSLLPKLLYTDPYGNFILYTYTAGTTHYKRGAKIDWLTGIVTGLLNHYETSSAPQWGRLEMPRDSWAEFNRISLEEARSNVGDILPAEDYDKIQALSGRISGAEDKYLLHGDTGVHNFVFQDHSLVGVIDPSPMVGPLIYDFTYAFCSSPDDLNRVTLFKAFDQLKQEAIRHSRLIEEVVFQLYCRIGICARVHPHDLKDYLTAWEHWRTHLV</sequence>
<dbReference type="InterPro" id="IPR002575">
    <property type="entry name" value="Aminoglycoside_PTrfase"/>
</dbReference>
<dbReference type="Pfam" id="PF01636">
    <property type="entry name" value="APH"/>
    <property type="match status" value="1"/>
</dbReference>
<organism evidence="2 3">
    <name type="scientific">Paenibacillus borealis</name>
    <dbReference type="NCBI Taxonomy" id="160799"/>
    <lineage>
        <taxon>Bacteria</taxon>
        <taxon>Bacillati</taxon>
        <taxon>Bacillota</taxon>
        <taxon>Bacilli</taxon>
        <taxon>Bacillales</taxon>
        <taxon>Paenibacillaceae</taxon>
        <taxon>Paenibacillus</taxon>
    </lineage>
</organism>
<dbReference type="Gene3D" id="3.90.1200.10">
    <property type="match status" value="1"/>
</dbReference>
<dbReference type="EMBL" id="MPTB01000026">
    <property type="protein sequence ID" value="OMD45324.1"/>
    <property type="molecule type" value="Genomic_DNA"/>
</dbReference>
<dbReference type="InterPro" id="IPR011009">
    <property type="entry name" value="Kinase-like_dom_sf"/>
</dbReference>
<keyword evidence="3" id="KW-1185">Reference proteome</keyword>
<evidence type="ECO:0000259" key="1">
    <source>
        <dbReference type="Pfam" id="PF01636"/>
    </source>
</evidence>